<dbReference type="Pfam" id="PF01527">
    <property type="entry name" value="HTH_Tnp_1"/>
    <property type="match status" value="1"/>
</dbReference>
<dbReference type="InterPro" id="IPR002514">
    <property type="entry name" value="Transposase_8"/>
</dbReference>
<reference evidence="2 3" key="1">
    <citation type="journal article" date="2016" name="Front. Microbiol.">
        <title>Genomic Resource of Rice Seed Associated Bacteria.</title>
        <authorList>
            <person name="Midha S."/>
            <person name="Bansal K."/>
            <person name="Sharma S."/>
            <person name="Kumar N."/>
            <person name="Patil P.P."/>
            <person name="Chaudhry V."/>
            <person name="Patil P.B."/>
        </authorList>
    </citation>
    <scope>NUCLEOTIDE SEQUENCE [LARGE SCALE GENOMIC DNA]</scope>
    <source>
        <strain evidence="2 3">NS258</strain>
    </source>
</reference>
<dbReference type="EMBL" id="LDTC01000018">
    <property type="protein sequence ID" value="KTW16751.1"/>
    <property type="molecule type" value="Genomic_DNA"/>
</dbReference>
<evidence type="ECO:0000313" key="3">
    <source>
        <dbReference type="Proteomes" id="UP000074410"/>
    </source>
</evidence>
<dbReference type="AlphaFoldDB" id="A0A147JC14"/>
<accession>A0A147JC14</accession>
<dbReference type="PANTHER" id="PTHR33215">
    <property type="entry name" value="PROTEIN DISTAL ANTENNA"/>
    <property type="match status" value="1"/>
</dbReference>
<dbReference type="Proteomes" id="UP000074410">
    <property type="component" value="Unassembled WGS sequence"/>
</dbReference>
<name>A0A147JC14_9SPHN</name>
<dbReference type="GO" id="GO:0003677">
    <property type="term" value="F:DNA binding"/>
    <property type="evidence" value="ECO:0007669"/>
    <property type="project" value="InterPro"/>
</dbReference>
<sequence>MASTTKRRFTDEFKREAVALWETSGRLQTEVAAELGIMPTMLRRWQRKLQESGAPPAIPAKPPVSRMASPADQASEIARLRRELNRARMERDILKKAVGIFAEMPR</sequence>
<evidence type="ECO:0000313" key="2">
    <source>
        <dbReference type="EMBL" id="KTW16751.1"/>
    </source>
</evidence>
<dbReference type="SUPFAM" id="SSF46689">
    <property type="entry name" value="Homeodomain-like"/>
    <property type="match status" value="1"/>
</dbReference>
<organism evidence="2 3">
    <name type="scientific">Sphingomonas sanguinis</name>
    <dbReference type="NCBI Taxonomy" id="33051"/>
    <lineage>
        <taxon>Bacteria</taxon>
        <taxon>Pseudomonadati</taxon>
        <taxon>Pseudomonadota</taxon>
        <taxon>Alphaproteobacteria</taxon>
        <taxon>Sphingomonadales</taxon>
        <taxon>Sphingomonadaceae</taxon>
        <taxon>Sphingomonas</taxon>
    </lineage>
</organism>
<dbReference type="GO" id="GO:0004803">
    <property type="term" value="F:transposase activity"/>
    <property type="evidence" value="ECO:0007669"/>
    <property type="project" value="InterPro"/>
</dbReference>
<comment type="caution">
    <text evidence="2">The sequence shown here is derived from an EMBL/GenBank/DDBJ whole genome shotgun (WGS) entry which is preliminary data.</text>
</comment>
<dbReference type="InterPro" id="IPR009057">
    <property type="entry name" value="Homeodomain-like_sf"/>
</dbReference>
<dbReference type="PATRIC" id="fig|33051.5.peg.1082"/>
<evidence type="ECO:0000256" key="1">
    <source>
        <dbReference type="SAM" id="MobiDB-lite"/>
    </source>
</evidence>
<gene>
    <name evidence="2" type="ORF">NS258_03260</name>
</gene>
<protein>
    <submittedName>
        <fullName evidence="2">Transposase</fullName>
    </submittedName>
</protein>
<dbReference type="Gene3D" id="1.10.10.60">
    <property type="entry name" value="Homeodomain-like"/>
    <property type="match status" value="1"/>
</dbReference>
<dbReference type="InterPro" id="IPR051839">
    <property type="entry name" value="RD_transcriptional_regulator"/>
</dbReference>
<dbReference type="GO" id="GO:0006313">
    <property type="term" value="P:DNA transposition"/>
    <property type="evidence" value="ECO:0007669"/>
    <property type="project" value="InterPro"/>
</dbReference>
<feature type="region of interest" description="Disordered" evidence="1">
    <location>
        <begin position="50"/>
        <end position="73"/>
    </location>
</feature>
<proteinExistence type="predicted"/>
<dbReference type="PANTHER" id="PTHR33215:SF13">
    <property type="entry name" value="PROTEIN DISTAL ANTENNA"/>
    <property type="match status" value="1"/>
</dbReference>